<evidence type="ECO:0000259" key="1">
    <source>
        <dbReference type="Pfam" id="PF09722"/>
    </source>
</evidence>
<feature type="domain" description="Antitoxin Xre/MbcA/ParS-like toxin-binding" evidence="1">
    <location>
        <begin position="106"/>
        <end position="155"/>
    </location>
</feature>
<reference evidence="2 3" key="1">
    <citation type="submission" date="2018-12" db="EMBL/GenBank/DDBJ databases">
        <authorList>
            <consortium name="Pathogen Informatics"/>
        </authorList>
    </citation>
    <scope>NUCLEOTIDE SEQUENCE [LARGE SCALE GENOMIC DNA]</scope>
    <source>
        <strain evidence="2 3">NCTC9428</strain>
    </source>
</reference>
<dbReference type="Proteomes" id="UP000281909">
    <property type="component" value="Chromosome"/>
</dbReference>
<dbReference type="InterPro" id="IPR024467">
    <property type="entry name" value="Xre/MbcA/ParS-like_toxin-bd"/>
</dbReference>
<evidence type="ECO:0000313" key="2">
    <source>
        <dbReference type="EMBL" id="VEF10740.1"/>
    </source>
</evidence>
<protein>
    <submittedName>
        <fullName evidence="2">Toxin-antitoxin system antitoxin component</fullName>
    </submittedName>
</protein>
<dbReference type="OrthoDB" id="5918037at2"/>
<sequence length="158" mass="17857">MPTAKAHRLTGLKKLEGKPLELLLRGQDTGDDPMLILRCTSEGFELADVINMIATCETYQQGELVKRITGKSVRAVRRLLKEGIALRLDTQQSIIAYQYALALELATEVFGQQLKAESWLQQPAKYFYGHVPLDLVGHALGFRMVEEYLNQIKYGVYQ</sequence>
<name>A0A3S5E9I4_PSEFL</name>
<dbReference type="EMBL" id="LR134318">
    <property type="protein sequence ID" value="VEF10740.1"/>
    <property type="molecule type" value="Genomic_DNA"/>
</dbReference>
<organism evidence="2 3">
    <name type="scientific">Pseudomonas fluorescens</name>
    <dbReference type="NCBI Taxonomy" id="294"/>
    <lineage>
        <taxon>Bacteria</taxon>
        <taxon>Pseudomonadati</taxon>
        <taxon>Pseudomonadota</taxon>
        <taxon>Gammaproteobacteria</taxon>
        <taxon>Pseudomonadales</taxon>
        <taxon>Pseudomonadaceae</taxon>
        <taxon>Pseudomonas</taxon>
    </lineage>
</organism>
<accession>A0A3S5E9I4</accession>
<dbReference type="AlphaFoldDB" id="A0A3S5E9I4"/>
<dbReference type="Pfam" id="PF09722">
    <property type="entry name" value="Xre_MbcA_ParS_C"/>
    <property type="match status" value="1"/>
</dbReference>
<proteinExistence type="predicted"/>
<evidence type="ECO:0000313" key="3">
    <source>
        <dbReference type="Proteomes" id="UP000281909"/>
    </source>
</evidence>
<gene>
    <name evidence="2" type="ORF">NCTC9428_02348</name>
</gene>